<dbReference type="PANTHER" id="PTHR45090">
    <property type="entry name" value="CHAPERONE PROTEIN DNAJ 20 CHLOROPLASTIC"/>
    <property type="match status" value="1"/>
</dbReference>
<feature type="domain" description="J" evidence="1">
    <location>
        <begin position="61"/>
        <end position="128"/>
    </location>
</feature>
<dbReference type="Gramene" id="Psat05G0298100-T1">
    <property type="protein sequence ID" value="KAI5406454.1"/>
    <property type="gene ID" value="KIW84_052981"/>
</dbReference>
<dbReference type="PROSITE" id="PS00636">
    <property type="entry name" value="DNAJ_1"/>
    <property type="match status" value="1"/>
</dbReference>
<dbReference type="Gene3D" id="1.10.287.110">
    <property type="entry name" value="DnaJ domain"/>
    <property type="match status" value="1"/>
</dbReference>
<dbReference type="SUPFAM" id="SSF46565">
    <property type="entry name" value="Chaperone J-domain"/>
    <property type="match status" value="1"/>
</dbReference>
<protein>
    <recommendedName>
        <fullName evidence="1">J domain-containing protein</fullName>
    </recommendedName>
</protein>
<dbReference type="PROSITE" id="PS50076">
    <property type="entry name" value="DNAJ_2"/>
    <property type="match status" value="1"/>
</dbReference>
<proteinExistence type="predicted"/>
<dbReference type="InterPro" id="IPR036869">
    <property type="entry name" value="J_dom_sf"/>
</dbReference>
<name>A0A9D4WP32_PEA</name>
<dbReference type="GO" id="GO:0010322">
    <property type="term" value="P:regulation of isopentenyl diphosphate biosynthetic process, methylerythritol 4-phosphate pathway"/>
    <property type="evidence" value="ECO:0007669"/>
    <property type="project" value="EnsemblPlants"/>
</dbReference>
<dbReference type="InterPro" id="IPR053232">
    <property type="entry name" value="DnaJ_C/III_chloroplastic"/>
</dbReference>
<evidence type="ECO:0000313" key="3">
    <source>
        <dbReference type="Proteomes" id="UP001058974"/>
    </source>
</evidence>
<accession>A0A9D4WP32</accession>
<dbReference type="InterPro" id="IPR001623">
    <property type="entry name" value="DnaJ_domain"/>
</dbReference>
<dbReference type="GO" id="GO:0005634">
    <property type="term" value="C:nucleus"/>
    <property type="evidence" value="ECO:0007669"/>
    <property type="project" value="EnsemblPlants"/>
</dbReference>
<evidence type="ECO:0000259" key="1">
    <source>
        <dbReference type="PROSITE" id="PS50076"/>
    </source>
</evidence>
<gene>
    <name evidence="2" type="ORF">KIW84_052981</name>
</gene>
<dbReference type="InterPro" id="IPR018253">
    <property type="entry name" value="DnaJ_domain_CS"/>
</dbReference>
<dbReference type="OrthoDB" id="1410384at2759"/>
<dbReference type="EMBL" id="JAMSHJ010000005">
    <property type="protein sequence ID" value="KAI5406454.1"/>
    <property type="molecule type" value="Genomic_DNA"/>
</dbReference>
<comment type="caution">
    <text evidence="2">The sequence shown here is derived from an EMBL/GenBank/DDBJ whole genome shotgun (WGS) entry which is preliminary data.</text>
</comment>
<dbReference type="SMART" id="SM00271">
    <property type="entry name" value="DnaJ"/>
    <property type="match status" value="1"/>
</dbReference>
<dbReference type="AlphaFoldDB" id="A0A9D4WP32"/>
<keyword evidence="3" id="KW-1185">Reference proteome</keyword>
<evidence type="ECO:0000313" key="2">
    <source>
        <dbReference type="EMBL" id="KAI5406454.1"/>
    </source>
</evidence>
<sequence>MYCCYGITIQPTITPHSITYLSIRPKFVKLRIRNYGYGSLLKVKASINNNNNPISSKSELTLYEILGIPKSVSMVDLKRAYKHEARKYHPDLSPPGQVKEYTKRFIMVREAYEMLSDPVTRAIYDRDLDKGISFTFSTSRPYCHRTKHDHDQVSEEKKEWKSVWESQLWELERRSDCKERRGNMTWGARMRQCRTH</sequence>
<dbReference type="Gramene" id="Psat5g100680.1">
    <property type="protein sequence ID" value="Psat5g100680.1.cds"/>
    <property type="gene ID" value="Psat5g100680"/>
</dbReference>
<dbReference type="PANTHER" id="PTHR45090:SF4">
    <property type="entry name" value="J DOMAIN-CONTAINING PROTEIN"/>
    <property type="match status" value="1"/>
</dbReference>
<dbReference type="Pfam" id="PF00226">
    <property type="entry name" value="DnaJ"/>
    <property type="match status" value="1"/>
</dbReference>
<organism evidence="2 3">
    <name type="scientific">Pisum sativum</name>
    <name type="common">Garden pea</name>
    <name type="synonym">Lathyrus oleraceus</name>
    <dbReference type="NCBI Taxonomy" id="3888"/>
    <lineage>
        <taxon>Eukaryota</taxon>
        <taxon>Viridiplantae</taxon>
        <taxon>Streptophyta</taxon>
        <taxon>Embryophyta</taxon>
        <taxon>Tracheophyta</taxon>
        <taxon>Spermatophyta</taxon>
        <taxon>Magnoliopsida</taxon>
        <taxon>eudicotyledons</taxon>
        <taxon>Gunneridae</taxon>
        <taxon>Pentapetalae</taxon>
        <taxon>rosids</taxon>
        <taxon>fabids</taxon>
        <taxon>Fabales</taxon>
        <taxon>Fabaceae</taxon>
        <taxon>Papilionoideae</taxon>
        <taxon>50 kb inversion clade</taxon>
        <taxon>NPAAA clade</taxon>
        <taxon>Hologalegina</taxon>
        <taxon>IRL clade</taxon>
        <taxon>Fabeae</taxon>
        <taxon>Lathyrus</taxon>
    </lineage>
</organism>
<dbReference type="CDD" id="cd06257">
    <property type="entry name" value="DnaJ"/>
    <property type="match status" value="1"/>
</dbReference>
<dbReference type="GO" id="GO:0009507">
    <property type="term" value="C:chloroplast"/>
    <property type="evidence" value="ECO:0007669"/>
    <property type="project" value="EnsemblPlants"/>
</dbReference>
<reference evidence="2 3" key="1">
    <citation type="journal article" date="2022" name="Nat. Genet.">
        <title>Improved pea reference genome and pan-genome highlight genomic features and evolutionary characteristics.</title>
        <authorList>
            <person name="Yang T."/>
            <person name="Liu R."/>
            <person name="Luo Y."/>
            <person name="Hu S."/>
            <person name="Wang D."/>
            <person name="Wang C."/>
            <person name="Pandey M.K."/>
            <person name="Ge S."/>
            <person name="Xu Q."/>
            <person name="Li N."/>
            <person name="Li G."/>
            <person name="Huang Y."/>
            <person name="Saxena R.K."/>
            <person name="Ji Y."/>
            <person name="Li M."/>
            <person name="Yan X."/>
            <person name="He Y."/>
            <person name="Liu Y."/>
            <person name="Wang X."/>
            <person name="Xiang C."/>
            <person name="Varshney R.K."/>
            <person name="Ding H."/>
            <person name="Gao S."/>
            <person name="Zong X."/>
        </authorList>
    </citation>
    <scope>NUCLEOTIDE SEQUENCE [LARGE SCALE GENOMIC DNA]</scope>
    <source>
        <strain evidence="2 3">cv. Zhongwan 6</strain>
    </source>
</reference>
<dbReference type="PRINTS" id="PR00625">
    <property type="entry name" value="JDOMAIN"/>
</dbReference>
<dbReference type="GO" id="GO:0006457">
    <property type="term" value="P:protein folding"/>
    <property type="evidence" value="ECO:0007669"/>
    <property type="project" value="EnsemblPlants"/>
</dbReference>
<dbReference type="Proteomes" id="UP001058974">
    <property type="component" value="Chromosome 5"/>
</dbReference>